<evidence type="ECO:0000313" key="1">
    <source>
        <dbReference type="EMBL" id="TXJ60616.1"/>
    </source>
</evidence>
<evidence type="ECO:0000313" key="2">
    <source>
        <dbReference type="Proteomes" id="UP000322188"/>
    </source>
</evidence>
<organism evidence="1 2">
    <name type="scientific">Brachyspira aalborgi</name>
    <dbReference type="NCBI Taxonomy" id="29522"/>
    <lineage>
        <taxon>Bacteria</taxon>
        <taxon>Pseudomonadati</taxon>
        <taxon>Spirochaetota</taxon>
        <taxon>Spirochaetia</taxon>
        <taxon>Brachyspirales</taxon>
        <taxon>Brachyspiraceae</taxon>
        <taxon>Brachyspira</taxon>
    </lineage>
</organism>
<sequence>MKKQIITLSIAFIFWMIAIDPDDMKIRIQGSSSTDALKTLMDAYENFGYVTFIVSEENIADIYKSIRISYGTWDNVQLQELDKQANKEIEFENKRRNKKRKEFIL</sequence>
<dbReference type="AlphaFoldDB" id="A0A5C8GFM2"/>
<reference evidence="1 2" key="1">
    <citation type="journal article" date="1992" name="Lakartidningen">
        <title>[Penicillin V and not amoxicillin is the first choice preparation in acute otitis].</title>
        <authorList>
            <person name="Kamme C."/>
            <person name="Lundgren K."/>
            <person name="Prellner K."/>
        </authorList>
    </citation>
    <scope>NUCLEOTIDE SEQUENCE [LARGE SCALE GENOMIC DNA]</scope>
    <source>
        <strain evidence="1 2">PC2022III</strain>
    </source>
</reference>
<proteinExistence type="predicted"/>
<dbReference type="Proteomes" id="UP000322188">
    <property type="component" value="Unassembled WGS sequence"/>
</dbReference>
<gene>
    <name evidence="1" type="ORF">EPJ74_05245</name>
</gene>
<dbReference type="RefSeq" id="WP_147560271.1">
    <property type="nucleotide sequence ID" value="NZ_SAYK01000004.1"/>
</dbReference>
<dbReference type="EMBL" id="SAYK01000004">
    <property type="protein sequence ID" value="TXJ60616.1"/>
    <property type="molecule type" value="Genomic_DNA"/>
</dbReference>
<dbReference type="GeneID" id="61066712"/>
<accession>A0A5C8GFM2</accession>
<protein>
    <submittedName>
        <fullName evidence="1">Uncharacterized protein</fullName>
    </submittedName>
</protein>
<comment type="caution">
    <text evidence="1">The sequence shown here is derived from an EMBL/GenBank/DDBJ whole genome shotgun (WGS) entry which is preliminary data.</text>
</comment>
<name>A0A5C8GFM2_9SPIR</name>